<dbReference type="OrthoDB" id="432220at2759"/>
<keyword evidence="3" id="KW-1185">Reference proteome</keyword>
<dbReference type="AlphaFoldDB" id="A0A812KX74"/>
<organism evidence="2 3">
    <name type="scientific">Symbiodinium natans</name>
    <dbReference type="NCBI Taxonomy" id="878477"/>
    <lineage>
        <taxon>Eukaryota</taxon>
        <taxon>Sar</taxon>
        <taxon>Alveolata</taxon>
        <taxon>Dinophyceae</taxon>
        <taxon>Suessiales</taxon>
        <taxon>Symbiodiniaceae</taxon>
        <taxon>Symbiodinium</taxon>
    </lineage>
</organism>
<proteinExistence type="predicted"/>
<name>A0A812KX74_9DINO</name>
<feature type="coiled-coil region" evidence="1">
    <location>
        <begin position="225"/>
        <end position="263"/>
    </location>
</feature>
<dbReference type="Proteomes" id="UP000604046">
    <property type="component" value="Unassembled WGS sequence"/>
</dbReference>
<gene>
    <name evidence="2" type="ORF">SNAT2548_LOCUS10396</name>
</gene>
<evidence type="ECO:0000313" key="2">
    <source>
        <dbReference type="EMBL" id="CAE7237846.1"/>
    </source>
</evidence>
<evidence type="ECO:0000313" key="3">
    <source>
        <dbReference type="Proteomes" id="UP000604046"/>
    </source>
</evidence>
<reference evidence="2" key="1">
    <citation type="submission" date="2021-02" db="EMBL/GenBank/DDBJ databases">
        <authorList>
            <person name="Dougan E. K."/>
            <person name="Rhodes N."/>
            <person name="Thang M."/>
            <person name="Chan C."/>
        </authorList>
    </citation>
    <scope>NUCLEOTIDE SEQUENCE</scope>
</reference>
<dbReference type="EMBL" id="CAJNDS010000857">
    <property type="protein sequence ID" value="CAE7237846.1"/>
    <property type="molecule type" value="Genomic_DNA"/>
</dbReference>
<sequence length="384" mass="43361">MSVDVVEVVSPSAVVRVSSPTTRLPIERRRLQFSPTRVRDVEVTGRQRLGRAHMEISSLTEDIDHMRSELKFLQHDLKASEVAEASRLGVTNVSISTADTTRMLDSTFSGISDKVDAMKLDLDTERRHRLARDEDARSRLQQIQQTSDAHAAHQFHTDGRVRKIEDAVVALENRLDILFQDFDQSMKKRKEGEDALCRSLQEVRESLTKEAAERSARDEALSQQAAGFQELLQQERASRSEAQEEARSERSKALLRVAALEAQLAQVGDAVEAKFLSLRELVSGEKAARNGDIAKLGQDLADLNVTIRSEKDAAERRLTAFKDTRDKDIEEKLRAHRHALETSLDRRIAEVKESIDQGLTLAKQARDSLQFAMDRERESRKAWG</sequence>
<accession>A0A812KX74</accession>
<evidence type="ECO:0000256" key="1">
    <source>
        <dbReference type="SAM" id="Coils"/>
    </source>
</evidence>
<keyword evidence="1" id="KW-0175">Coiled coil</keyword>
<protein>
    <submittedName>
        <fullName evidence="2">Uncharacterized protein</fullName>
    </submittedName>
</protein>
<comment type="caution">
    <text evidence="2">The sequence shown here is derived from an EMBL/GenBank/DDBJ whole genome shotgun (WGS) entry which is preliminary data.</text>
</comment>